<dbReference type="EMBL" id="KB307653">
    <property type="protein sequence ID" value="ELT98663.1"/>
    <property type="molecule type" value="Genomic_DNA"/>
</dbReference>
<name>R7TNN0_CAPTE</name>
<organism evidence="2">
    <name type="scientific">Capitella teleta</name>
    <name type="common">Polychaete worm</name>
    <dbReference type="NCBI Taxonomy" id="283909"/>
    <lineage>
        <taxon>Eukaryota</taxon>
        <taxon>Metazoa</taxon>
        <taxon>Spiralia</taxon>
        <taxon>Lophotrochozoa</taxon>
        <taxon>Annelida</taxon>
        <taxon>Polychaeta</taxon>
        <taxon>Sedentaria</taxon>
        <taxon>Scolecida</taxon>
        <taxon>Capitellidae</taxon>
        <taxon>Capitella</taxon>
    </lineage>
</organism>
<dbReference type="EnsemblMetazoa" id="CapteT186217">
    <property type="protein sequence ID" value="CapteP186217"/>
    <property type="gene ID" value="CapteG186217"/>
</dbReference>
<feature type="signal peptide" evidence="1">
    <location>
        <begin position="1"/>
        <end position="19"/>
    </location>
</feature>
<sequence>MNSMPVAILLACCVALSVAMPWSSYGVVPGFTRGPHGIAAVYRNDLRQVAVNHRAEAVGASDGTADFYGVPGAGKYVFDNRYPSNQGYRSPRHQGYGSAFNNYAQVAHNYW</sequence>
<keyword evidence="1" id="KW-0732">Signal</keyword>
<dbReference type="Proteomes" id="UP000014760">
    <property type="component" value="Unassembled WGS sequence"/>
</dbReference>
<protein>
    <submittedName>
        <fullName evidence="2 4">Uncharacterized protein</fullName>
    </submittedName>
</protein>
<reference evidence="5" key="1">
    <citation type="submission" date="2012-12" db="EMBL/GenBank/DDBJ databases">
        <authorList>
            <person name="Hellsten U."/>
            <person name="Grimwood J."/>
            <person name="Chapman J.A."/>
            <person name="Shapiro H."/>
            <person name="Aerts A."/>
            <person name="Otillar R.P."/>
            <person name="Terry A.Y."/>
            <person name="Boore J.L."/>
            <person name="Simakov O."/>
            <person name="Marletaz F."/>
            <person name="Cho S.-J."/>
            <person name="Edsinger-Gonzales E."/>
            <person name="Havlak P."/>
            <person name="Kuo D.-H."/>
            <person name="Larsson T."/>
            <person name="Lv J."/>
            <person name="Arendt D."/>
            <person name="Savage R."/>
            <person name="Osoegawa K."/>
            <person name="de Jong P."/>
            <person name="Lindberg D.R."/>
            <person name="Seaver E.C."/>
            <person name="Weisblat D.A."/>
            <person name="Putnam N.H."/>
            <person name="Grigoriev I.V."/>
            <person name="Rokhsar D.S."/>
        </authorList>
    </citation>
    <scope>NUCLEOTIDE SEQUENCE</scope>
    <source>
        <strain evidence="5">I ESC-2004</strain>
    </source>
</reference>
<evidence type="ECO:0000313" key="3">
    <source>
        <dbReference type="EMBL" id="ELT98663.1"/>
    </source>
</evidence>
<reference evidence="4" key="3">
    <citation type="submission" date="2015-06" db="UniProtKB">
        <authorList>
            <consortium name="EnsemblMetazoa"/>
        </authorList>
    </citation>
    <scope>IDENTIFICATION</scope>
</reference>
<feature type="chain" id="PRO_5008787183" evidence="1">
    <location>
        <begin position="20"/>
        <end position="111"/>
    </location>
</feature>
<dbReference type="AlphaFoldDB" id="R7TNN0"/>
<gene>
    <name evidence="3" type="ORF">CAPTEDRAFT_186217</name>
    <name evidence="2" type="ORF">CAPTEDRAFT_195064</name>
</gene>
<evidence type="ECO:0000313" key="4">
    <source>
        <dbReference type="EnsemblMetazoa" id="CapteP186217"/>
    </source>
</evidence>
<keyword evidence="5" id="KW-1185">Reference proteome</keyword>
<evidence type="ECO:0000313" key="5">
    <source>
        <dbReference type="Proteomes" id="UP000014760"/>
    </source>
</evidence>
<reference evidence="2 5" key="2">
    <citation type="journal article" date="2013" name="Nature">
        <title>Insights into bilaterian evolution from three spiralian genomes.</title>
        <authorList>
            <person name="Simakov O."/>
            <person name="Marletaz F."/>
            <person name="Cho S.J."/>
            <person name="Edsinger-Gonzales E."/>
            <person name="Havlak P."/>
            <person name="Hellsten U."/>
            <person name="Kuo D.H."/>
            <person name="Larsson T."/>
            <person name="Lv J."/>
            <person name="Arendt D."/>
            <person name="Savage R."/>
            <person name="Osoegawa K."/>
            <person name="de Jong P."/>
            <person name="Grimwood J."/>
            <person name="Chapman J.A."/>
            <person name="Shapiro H."/>
            <person name="Aerts A."/>
            <person name="Otillar R.P."/>
            <person name="Terry A.Y."/>
            <person name="Boore J.L."/>
            <person name="Grigoriev I.V."/>
            <person name="Lindberg D.R."/>
            <person name="Seaver E.C."/>
            <person name="Weisblat D.A."/>
            <person name="Putnam N.H."/>
            <person name="Rokhsar D.S."/>
        </authorList>
    </citation>
    <scope>NUCLEOTIDE SEQUENCE</scope>
    <source>
        <strain evidence="2 5">I ESC-2004</strain>
    </source>
</reference>
<dbReference type="EMBL" id="AMQN01028806">
    <property type="status" value="NOT_ANNOTATED_CDS"/>
    <property type="molecule type" value="Genomic_DNA"/>
</dbReference>
<proteinExistence type="predicted"/>
<dbReference type="EMBL" id="KB309214">
    <property type="protein sequence ID" value="ELT95152.1"/>
    <property type="molecule type" value="Genomic_DNA"/>
</dbReference>
<dbReference type="EMBL" id="AMQN01010363">
    <property type="status" value="NOT_ANNOTATED_CDS"/>
    <property type="molecule type" value="Genomic_DNA"/>
</dbReference>
<evidence type="ECO:0000256" key="1">
    <source>
        <dbReference type="SAM" id="SignalP"/>
    </source>
</evidence>
<dbReference type="EnsemblMetazoa" id="CapteT195064">
    <property type="protein sequence ID" value="CapteP195064"/>
    <property type="gene ID" value="CapteG195064"/>
</dbReference>
<accession>R7TNN0</accession>
<dbReference type="HOGENOM" id="CLU_2173394_0_0_1"/>
<evidence type="ECO:0000313" key="2">
    <source>
        <dbReference type="EMBL" id="ELT95152.1"/>
    </source>
</evidence>